<dbReference type="InterPro" id="IPR010730">
    <property type="entry name" value="HET"/>
</dbReference>
<comment type="caution">
    <text evidence="2">The sequence shown here is derived from an EMBL/GenBank/DDBJ whole genome shotgun (WGS) entry which is preliminary data.</text>
</comment>
<evidence type="ECO:0000259" key="1">
    <source>
        <dbReference type="Pfam" id="PF06985"/>
    </source>
</evidence>
<feature type="domain" description="Heterokaryon incompatibility" evidence="1">
    <location>
        <begin position="12"/>
        <end position="140"/>
    </location>
</feature>
<dbReference type="Pfam" id="PF06985">
    <property type="entry name" value="HET"/>
    <property type="match status" value="1"/>
</dbReference>
<reference evidence="3" key="1">
    <citation type="journal article" date="2013" name="Mol. Plant Microbe Interact.">
        <title>Global aspects of pacC regulation of pathogenicity genes in Colletotrichum gloeosporioides as revealed by transcriptome analysis.</title>
        <authorList>
            <person name="Alkan N."/>
            <person name="Meng X."/>
            <person name="Friedlander G."/>
            <person name="Reuveni E."/>
            <person name="Sukno S."/>
            <person name="Sherman A."/>
            <person name="Thon M."/>
            <person name="Fluhr R."/>
            <person name="Prusky D."/>
        </authorList>
    </citation>
    <scope>NUCLEOTIDE SEQUENCE [LARGE SCALE GENOMIC DNA]</scope>
    <source>
        <strain evidence="3">Cg-14</strain>
    </source>
</reference>
<dbReference type="AlphaFoldDB" id="T0KFW8"/>
<evidence type="ECO:0000313" key="2">
    <source>
        <dbReference type="EMBL" id="EQB50939.1"/>
    </source>
</evidence>
<dbReference type="OMA" id="PHESIFN"/>
<dbReference type="OrthoDB" id="4851321at2759"/>
<dbReference type="PANTHER" id="PTHR33112:SF9">
    <property type="entry name" value="HETEROKARYON INCOMPATIBILITY DOMAIN-CONTAINING PROTEIN"/>
    <property type="match status" value="1"/>
</dbReference>
<accession>T0KFW8</accession>
<gene>
    <name evidence="2" type="ORF">CGLO_09585</name>
</gene>
<protein>
    <submittedName>
        <fullName evidence="2">Heterokaryon incompatibility protein</fullName>
    </submittedName>
</protein>
<organism evidence="2 3">
    <name type="scientific">Colletotrichum gloeosporioides (strain Cg-14)</name>
    <name type="common">Anthracnose fungus</name>
    <name type="synonym">Glomerella cingulata</name>
    <dbReference type="NCBI Taxonomy" id="1237896"/>
    <lineage>
        <taxon>Eukaryota</taxon>
        <taxon>Fungi</taxon>
        <taxon>Dikarya</taxon>
        <taxon>Ascomycota</taxon>
        <taxon>Pezizomycotina</taxon>
        <taxon>Sordariomycetes</taxon>
        <taxon>Hypocreomycetidae</taxon>
        <taxon>Glomerellales</taxon>
        <taxon>Glomerellaceae</taxon>
        <taxon>Colletotrichum</taxon>
        <taxon>Colletotrichum gloeosporioides species complex</taxon>
    </lineage>
</organism>
<dbReference type="STRING" id="1237896.T0KFW8"/>
<proteinExistence type="predicted"/>
<dbReference type="Proteomes" id="UP000015530">
    <property type="component" value="Unassembled WGS sequence"/>
</dbReference>
<sequence length="457" mass="51698">MSHLLRSEIPYDALPLAFREALSFTRALGLNFIWIDCLCIIQEGTQSQQDWTAESSKMEAVFSNCDICLSLYRARSPHESIFNGPVPQFTAPFEINTTGIFKGNDDDGNGSTKCAVFSRLYFKNALFRQPLGSRAWALQERLLPDRLLGFGAGELFWSCKQMPYACESMPYGAPDRSQSLQVSSLPSTSDFIELSLAWFDLVEEYTRRELTYPEKDKLAALSAVASSMQKAMGDEYLAGHFLKSIAHSLVWHSGEYNARRTSQSQVTKRMLRLPSWSWASVDGRVWFSEAINLYRLDETLLAHTIGYHQPPEDTAAKELMPSVVLNLSAFRIEGQITRFSGHAGNVHFLHSFDFKQLDYLVDATDAVSVMLDNAERPIEGTIVMFCPMFLLPQNYRFGDYDKRTRVHGVFQVETELEVDDQMVYERIGVGYILLKLGVTWQDVVDGIGMERTSVLLG</sequence>
<name>T0KFW8_COLGC</name>
<dbReference type="EMBL" id="AMYD01001926">
    <property type="protein sequence ID" value="EQB50939.1"/>
    <property type="molecule type" value="Genomic_DNA"/>
</dbReference>
<evidence type="ECO:0000313" key="3">
    <source>
        <dbReference type="Proteomes" id="UP000015530"/>
    </source>
</evidence>
<dbReference type="HOGENOM" id="CLU_002639_5_4_1"/>
<dbReference type="PANTHER" id="PTHR33112">
    <property type="entry name" value="DOMAIN PROTEIN, PUTATIVE-RELATED"/>
    <property type="match status" value="1"/>
</dbReference>